<dbReference type="AlphaFoldDB" id="A0A0M3K2S6"/>
<feature type="region of interest" description="Disordered" evidence="1">
    <location>
        <begin position="1"/>
        <end position="33"/>
    </location>
</feature>
<evidence type="ECO:0000256" key="1">
    <source>
        <dbReference type="SAM" id="MobiDB-lite"/>
    </source>
</evidence>
<reference evidence="2" key="1">
    <citation type="submission" date="2017-02" db="UniProtKB">
        <authorList>
            <consortium name="WormBaseParasite"/>
        </authorList>
    </citation>
    <scope>IDENTIFICATION</scope>
</reference>
<evidence type="ECO:0000313" key="2">
    <source>
        <dbReference type="WBParaSite" id="ASIM_0001524101-mRNA-1"/>
    </source>
</evidence>
<accession>A0A0M3K2S6</accession>
<dbReference type="WBParaSite" id="ASIM_0001524101-mRNA-1">
    <property type="protein sequence ID" value="ASIM_0001524101-mRNA-1"/>
    <property type="gene ID" value="ASIM_0001524101"/>
</dbReference>
<protein>
    <submittedName>
        <fullName evidence="2">NBPF</fullName>
    </submittedName>
</protein>
<organism evidence="2">
    <name type="scientific">Anisakis simplex</name>
    <name type="common">Herring worm</name>
    <dbReference type="NCBI Taxonomy" id="6269"/>
    <lineage>
        <taxon>Eukaryota</taxon>
        <taxon>Metazoa</taxon>
        <taxon>Ecdysozoa</taxon>
        <taxon>Nematoda</taxon>
        <taxon>Chromadorea</taxon>
        <taxon>Rhabditida</taxon>
        <taxon>Spirurina</taxon>
        <taxon>Ascaridomorpha</taxon>
        <taxon>Ascaridoidea</taxon>
        <taxon>Anisakidae</taxon>
        <taxon>Anisakis</taxon>
        <taxon>Anisakis simplex complex</taxon>
    </lineage>
</organism>
<sequence>LDYEPDNELDITSSELPKAHSQRSPEHTELPPAAVVEPRLTRESCPVRPETALVPNDSQDVRYDNLSEINACHFRCCSRTSR</sequence>
<proteinExistence type="predicted"/>
<name>A0A0M3K2S6_ANISI</name>